<dbReference type="AlphaFoldDB" id="R9GT43"/>
<dbReference type="eggNOG" id="COG3420">
    <property type="taxonomic scope" value="Bacteria"/>
</dbReference>
<dbReference type="InterPro" id="IPR011050">
    <property type="entry name" value="Pectin_lyase_fold/virulence"/>
</dbReference>
<dbReference type="SMART" id="SM00710">
    <property type="entry name" value="PbH1"/>
    <property type="match status" value="7"/>
</dbReference>
<dbReference type="EC" id="4.2.2.3" evidence="1"/>
<accession>R9GT43</accession>
<dbReference type="CDD" id="cd14251">
    <property type="entry name" value="PL-6"/>
    <property type="match status" value="1"/>
</dbReference>
<comment type="caution">
    <text evidence="1">The sequence shown here is derived from an EMBL/GenBank/DDBJ whole genome shotgun (WGS) entry which is preliminary data.</text>
</comment>
<gene>
    <name evidence="1" type="ORF">ADIARSV_1920</name>
</gene>
<name>R9GT43_9SPHI</name>
<keyword evidence="1" id="KW-0456">Lyase</keyword>
<evidence type="ECO:0000313" key="2">
    <source>
        <dbReference type="Proteomes" id="UP000014174"/>
    </source>
</evidence>
<dbReference type="Gene3D" id="2.160.20.10">
    <property type="entry name" value="Single-stranded right-handed beta-helix, Pectin lyase-like"/>
    <property type="match status" value="2"/>
</dbReference>
<reference evidence="1 2" key="1">
    <citation type="journal article" date="2013" name="Genome Announc.">
        <title>Draft Genome Sequence of Arcticibacter svalbardensis Strain MN12-7T, a Member of the Family Sphingobacteriaceae Isolated from an Arctic Soil Sample.</title>
        <authorList>
            <person name="Shivaji S."/>
            <person name="Ara S."/>
            <person name="Prasad S."/>
            <person name="Manasa B.P."/>
            <person name="Begum Z."/>
            <person name="Singh A."/>
            <person name="Kumar Pinnaka A."/>
        </authorList>
    </citation>
    <scope>NUCLEOTIDE SEQUENCE [LARGE SCALE GENOMIC DNA]</scope>
    <source>
        <strain evidence="1 2">MN12-7</strain>
    </source>
</reference>
<organism evidence="1 2">
    <name type="scientific">Arcticibacter svalbardensis MN12-7</name>
    <dbReference type="NCBI Taxonomy" id="1150600"/>
    <lineage>
        <taxon>Bacteria</taxon>
        <taxon>Pseudomonadati</taxon>
        <taxon>Bacteroidota</taxon>
        <taxon>Sphingobacteriia</taxon>
        <taxon>Sphingobacteriales</taxon>
        <taxon>Sphingobacteriaceae</taxon>
        <taxon>Arcticibacter</taxon>
    </lineage>
</organism>
<dbReference type="InterPro" id="IPR039513">
    <property type="entry name" value="PL-6"/>
</dbReference>
<dbReference type="STRING" id="1150600.ADIARSV_1920"/>
<dbReference type="SUPFAM" id="SSF51126">
    <property type="entry name" value="Pectin lyase-like"/>
    <property type="match status" value="2"/>
</dbReference>
<dbReference type="Proteomes" id="UP000014174">
    <property type="component" value="Unassembled WGS sequence"/>
</dbReference>
<dbReference type="GO" id="GO:0045135">
    <property type="term" value="F:poly(beta-D-mannuronate) lyase activity"/>
    <property type="evidence" value="ECO:0007669"/>
    <property type="project" value="UniProtKB-EC"/>
</dbReference>
<proteinExistence type="predicted"/>
<evidence type="ECO:0000313" key="1">
    <source>
        <dbReference type="EMBL" id="EOR94886.1"/>
    </source>
</evidence>
<keyword evidence="2" id="KW-1185">Reference proteome</keyword>
<dbReference type="PATRIC" id="fig|1150600.3.peg.1893"/>
<dbReference type="InterPro" id="IPR006626">
    <property type="entry name" value="PbH1"/>
</dbReference>
<sequence length="753" mass="84446">MAICQIKLKPNIIKVHNSAELTDAISKANAGDNIVMANGIWKDVQIKFYGKGTKEQPIILKAETTGKVTIEGVSNLQLGGDYLEVMNLHFKNGHTPTGSVIQFKINDETIANYSKVTNCVIEEFTQPNREVSDHWVELWGKHNQLDHCNIIGKSNFGPTVRVFLTGNKNINNHHQIIFNHFGPRPRKGGPHGETIQIGDSETSMTPSYTNVSNNYFEHCNGEVEVISNKSNFNEYRNNIFFESEGSLVLRHGNYCTIDGNVFIGNDSSEFIGGIRVINTGHWITNNYFYNLKGKEFRSALAVMNGIPKSPLNRYMQVTDVVVANNTFIDCVSPFQFSVGVNIDKKTVLPASEIRSERPERMVVANNMVYNHKEDNYPIVAYDKVDGVTFKKNVFNNVNKSNISNDGIITRDFQVKKLSEYLYVPTKNQEDAYKGFDFEKISTDIFGADRTKQNSIGAITIPVIDPTLINKKLYGTNWFSTNSPHYNAKIIQVATNKELLSQLEKSHSGDILSLKSGIYEITSALVINKHITIISVNSKNKAQLQFKGEKAVFEMHPKGVLNLENVILKGDKTQEAFTTLAKNMSQAYDLFIKNTEISDFKSVIKSYKASFADTISINNCVIKNCLNGIELNKETDDGGDYNAEFVYIKNSKFDNIQSTVLDYYRGGYDESTIGGNLVLQNNTFTNCGTDDKSGILIHNQGIVNVDFSNNTFKNNPVRDIAILWGEKGQKPVNNTISNSGQIRIEESLKQKLMY</sequence>
<dbReference type="Pfam" id="PF14592">
    <property type="entry name" value="Chondroitinas_B"/>
    <property type="match status" value="1"/>
</dbReference>
<dbReference type="InterPro" id="IPR012334">
    <property type="entry name" value="Pectin_lyas_fold"/>
</dbReference>
<dbReference type="EMBL" id="AQPN01000072">
    <property type="protein sequence ID" value="EOR94886.1"/>
    <property type="molecule type" value="Genomic_DNA"/>
</dbReference>
<protein>
    <submittedName>
        <fullName evidence="1">Alginate lyase</fullName>
        <ecNumber evidence="1">4.2.2.3</ecNumber>
    </submittedName>
</protein>